<dbReference type="Proteomes" id="UP000076154">
    <property type="component" value="Unassembled WGS sequence"/>
</dbReference>
<sequence>MPGKLLFCVAQPDRNVPSPRVPAELIDRIVELTLMTSDNDCISAFRTIASFSLASKDFREISLRQYFHDITTTTVENWTNLFSILETLTDKGVGKNTNSAFTWVRAFCASSDIISHKPIRLSSFTNLHRLSIDLAKEGLSTQHPCLRALFSYFDANHLILTSLTLSHLPRIDPLLLRLIAETFPRLSDLYLSCTERVRTDCCWSCFEDSFTCTIHSPIPDDYTDVRDMANAFSTALQPLTDLADLHLGIYLSDELVVYSHFAPLLDDEEKMGLSTGHICVSCLAKSPKTMKMRGLEATMVLAQRLKALRSVGWSWFSHRGTDIEEDDINRDQGEESDESDEDKSLADSEGTNSATDAPNDALIETDDEAKMTFSVLRGNGRIIVRIISGAEK</sequence>
<evidence type="ECO:0000313" key="2">
    <source>
        <dbReference type="EMBL" id="RDB15745.1"/>
    </source>
</evidence>
<feature type="region of interest" description="Disordered" evidence="1">
    <location>
        <begin position="324"/>
        <end position="365"/>
    </location>
</feature>
<protein>
    <submittedName>
        <fullName evidence="2">Uncharacterized protein</fullName>
    </submittedName>
</protein>
<dbReference type="InParanoid" id="A0A369J5Q8"/>
<reference evidence="2" key="1">
    <citation type="submission" date="2018-04" db="EMBL/GenBank/DDBJ databases">
        <title>Whole genome sequencing of Hypsizygus marmoreus.</title>
        <authorList>
            <person name="Choi I.-G."/>
            <person name="Min B."/>
            <person name="Kim J.-G."/>
            <person name="Kim S."/>
            <person name="Oh Y.-L."/>
            <person name="Kong W.-S."/>
            <person name="Park H."/>
            <person name="Jeong J."/>
            <person name="Song E.-S."/>
        </authorList>
    </citation>
    <scope>NUCLEOTIDE SEQUENCE [LARGE SCALE GENOMIC DNA]</scope>
    <source>
        <strain evidence="2">51987-8</strain>
    </source>
</reference>
<dbReference type="OrthoDB" id="3159295at2759"/>
<comment type="caution">
    <text evidence="2">The sequence shown here is derived from an EMBL/GenBank/DDBJ whole genome shotgun (WGS) entry which is preliminary data.</text>
</comment>
<name>A0A369J5Q8_HYPMA</name>
<dbReference type="AlphaFoldDB" id="A0A369J5Q8"/>
<organism evidence="2 3">
    <name type="scientific">Hypsizygus marmoreus</name>
    <name type="common">White beech mushroom</name>
    <name type="synonym">Agaricus marmoreus</name>
    <dbReference type="NCBI Taxonomy" id="39966"/>
    <lineage>
        <taxon>Eukaryota</taxon>
        <taxon>Fungi</taxon>
        <taxon>Dikarya</taxon>
        <taxon>Basidiomycota</taxon>
        <taxon>Agaricomycotina</taxon>
        <taxon>Agaricomycetes</taxon>
        <taxon>Agaricomycetidae</taxon>
        <taxon>Agaricales</taxon>
        <taxon>Tricholomatineae</taxon>
        <taxon>Lyophyllaceae</taxon>
        <taxon>Hypsizygus</taxon>
    </lineage>
</organism>
<gene>
    <name evidence="2" type="ORF">Hypma_003631</name>
</gene>
<evidence type="ECO:0000256" key="1">
    <source>
        <dbReference type="SAM" id="MobiDB-lite"/>
    </source>
</evidence>
<evidence type="ECO:0000313" key="3">
    <source>
        <dbReference type="Proteomes" id="UP000076154"/>
    </source>
</evidence>
<dbReference type="EMBL" id="LUEZ02000138">
    <property type="protein sequence ID" value="RDB15745.1"/>
    <property type="molecule type" value="Genomic_DNA"/>
</dbReference>
<feature type="compositionally biased region" description="Acidic residues" evidence="1">
    <location>
        <begin position="324"/>
        <end position="341"/>
    </location>
</feature>
<proteinExistence type="predicted"/>
<accession>A0A369J5Q8</accession>
<keyword evidence="3" id="KW-1185">Reference proteome</keyword>